<keyword evidence="4" id="KW-0012">Acyltransferase</keyword>
<dbReference type="PANTHER" id="PTHR36837">
    <property type="entry name" value="POLY(3-HYDROXYALKANOATE) POLYMERASE SUBUNIT PHAC"/>
    <property type="match status" value="1"/>
</dbReference>
<keyword evidence="3" id="KW-0808">Transferase</keyword>
<comment type="caution">
    <text evidence="6">The sequence shown here is derived from an EMBL/GenBank/DDBJ whole genome shotgun (WGS) entry which is preliminary data.</text>
</comment>
<sequence length="549" mass="60974">MFAGMNPSATPSLAPHHMAMIPSERLAEIQKEYFAELAHIATNPEAIEVKDRRFAGKAWHSSWSKVIAATYLLNSKHLMSLAQAVETDDKTKQKILFTTEQMIDALSPSNFIATNPEVLENIISTQGQSIQKGIANLLGDMKKGKVSQTDESAFEVGKNIATTEGHVVFRNELFELIQYTPLTETVFERPYLMVPPCINKYYILDLQPNNSVVRHMVSQGHTVFLVSWKNPDASMAQVSWDDYVGKGVIKAIEVVKEIGNTKQINALGFCVGGTLTTSALAVLAARNEHPVASLTLFTTLLDFTNTGILDVFIDEAMVEMREKTIGGKGGKDSKGAKYGMMSGLDLGNTFSFLRPNDLVWNYVVENYLKGNSPPPFDLLYWNGDSTNLPGNMFCWYLRHTYLQNDLVKPGKLTICGEKIDLGKIKCPAYIYASQEDHIVPWQSAYESTHLLKGKNRFVLGASGHIAGVINPPAKNKRYYFENNQIAATANEWLEGAKQITGSWWPNYTQWLEQFGGKKKPASKSFGNAKYKKMEAAPGVYVKEKAAQGS</sequence>
<name>A0A254PUF5_9BURK</name>
<evidence type="ECO:0000313" key="6">
    <source>
        <dbReference type="EMBL" id="OWS68916.1"/>
    </source>
</evidence>
<dbReference type="PANTHER" id="PTHR36837:SF5">
    <property type="entry name" value="POLY-3-HYDROXYBUTYRATE SYNTHASE"/>
    <property type="match status" value="1"/>
</dbReference>
<evidence type="ECO:0000313" key="7">
    <source>
        <dbReference type="Proteomes" id="UP000197528"/>
    </source>
</evidence>
<keyword evidence="7" id="KW-1185">Reference proteome</keyword>
<protein>
    <submittedName>
        <fullName evidence="6">Class I poly(R)-hydroxyalkanoic acid synthase</fullName>
    </submittedName>
</protein>
<dbReference type="Proteomes" id="UP000197528">
    <property type="component" value="Unassembled WGS sequence"/>
</dbReference>
<dbReference type="InterPro" id="IPR010963">
    <property type="entry name" value="PHA_synth_I"/>
</dbReference>
<evidence type="ECO:0000256" key="3">
    <source>
        <dbReference type="ARBA" id="ARBA00022679"/>
    </source>
</evidence>
<proteinExistence type="predicted"/>
<dbReference type="InterPro" id="IPR029058">
    <property type="entry name" value="AB_hydrolase_fold"/>
</dbReference>
<dbReference type="SUPFAM" id="SSF53474">
    <property type="entry name" value="alpha/beta-Hydrolases"/>
    <property type="match status" value="1"/>
</dbReference>
<evidence type="ECO:0000259" key="5">
    <source>
        <dbReference type="Pfam" id="PF07167"/>
    </source>
</evidence>
<dbReference type="InterPro" id="IPR010941">
    <property type="entry name" value="PhaC_N"/>
</dbReference>
<dbReference type="Pfam" id="PF07167">
    <property type="entry name" value="PhaC_N"/>
    <property type="match status" value="1"/>
</dbReference>
<dbReference type="Gene3D" id="3.40.50.1820">
    <property type="entry name" value="alpha/beta hydrolase"/>
    <property type="match status" value="1"/>
</dbReference>
<dbReference type="AlphaFoldDB" id="A0A254PUF5"/>
<comment type="subcellular location">
    <subcellularLocation>
        <location evidence="1">Cytoplasm</location>
    </subcellularLocation>
</comment>
<accession>A0A254PUF5</accession>
<dbReference type="GO" id="GO:0016746">
    <property type="term" value="F:acyltransferase activity"/>
    <property type="evidence" value="ECO:0007669"/>
    <property type="project" value="UniProtKB-KW"/>
</dbReference>
<organism evidence="6 7">
    <name type="scientific">Polynucleobacter campilacus</name>
    <dbReference type="NCBI Taxonomy" id="1743163"/>
    <lineage>
        <taxon>Bacteria</taxon>
        <taxon>Pseudomonadati</taxon>
        <taxon>Pseudomonadota</taxon>
        <taxon>Betaproteobacteria</taxon>
        <taxon>Burkholderiales</taxon>
        <taxon>Burkholderiaceae</taxon>
        <taxon>Polynucleobacter</taxon>
    </lineage>
</organism>
<dbReference type="OrthoDB" id="7208816at2"/>
<dbReference type="EMBL" id="NGUP01000005">
    <property type="protein sequence ID" value="OWS68916.1"/>
    <property type="molecule type" value="Genomic_DNA"/>
</dbReference>
<keyword evidence="2" id="KW-0963">Cytoplasm</keyword>
<evidence type="ECO:0000256" key="4">
    <source>
        <dbReference type="ARBA" id="ARBA00023315"/>
    </source>
</evidence>
<gene>
    <name evidence="6" type="ORF">CBI31_09340</name>
</gene>
<feature type="domain" description="Poly-beta-hydroxybutyrate polymerase N-terminal" evidence="5">
    <location>
        <begin position="50"/>
        <end position="216"/>
    </location>
</feature>
<dbReference type="GO" id="GO:0005737">
    <property type="term" value="C:cytoplasm"/>
    <property type="evidence" value="ECO:0007669"/>
    <property type="project" value="UniProtKB-SubCell"/>
</dbReference>
<dbReference type="NCBIfam" id="TIGR01838">
    <property type="entry name" value="PHA_synth_I"/>
    <property type="match status" value="1"/>
</dbReference>
<reference evidence="6 7" key="1">
    <citation type="submission" date="2017-05" db="EMBL/GenBank/DDBJ databases">
        <title>Genome of Polynucleobacter sp. MWH-Feld-100.</title>
        <authorList>
            <person name="Hahn M.W."/>
        </authorList>
    </citation>
    <scope>NUCLEOTIDE SEQUENCE [LARGE SCALE GENOMIC DNA]</scope>
    <source>
        <strain evidence="6 7">MWH-Feld-100</strain>
    </source>
</reference>
<evidence type="ECO:0000256" key="1">
    <source>
        <dbReference type="ARBA" id="ARBA00004496"/>
    </source>
</evidence>
<dbReference type="GO" id="GO:0042619">
    <property type="term" value="P:poly-hydroxybutyrate biosynthetic process"/>
    <property type="evidence" value="ECO:0007669"/>
    <property type="project" value="InterPro"/>
</dbReference>
<evidence type="ECO:0000256" key="2">
    <source>
        <dbReference type="ARBA" id="ARBA00022490"/>
    </source>
</evidence>
<dbReference type="InterPro" id="IPR051321">
    <property type="entry name" value="PHA/PHB_synthase"/>
</dbReference>
<dbReference type="RefSeq" id="WP_088526138.1">
    <property type="nucleotide sequence ID" value="NZ_NGUP01000005.1"/>
</dbReference>